<dbReference type="InterPro" id="IPR036909">
    <property type="entry name" value="Cyt_c-like_dom_sf"/>
</dbReference>
<feature type="transmembrane region" description="Helical" evidence="10">
    <location>
        <begin position="398"/>
        <end position="424"/>
    </location>
</feature>
<evidence type="ECO:0000256" key="8">
    <source>
        <dbReference type="ARBA" id="ARBA00023136"/>
    </source>
</evidence>
<keyword evidence="7 9" id="KW-0408">Iron</keyword>
<evidence type="ECO:0000259" key="12">
    <source>
        <dbReference type="PROSITE" id="PS51007"/>
    </source>
</evidence>
<evidence type="ECO:0000256" key="2">
    <source>
        <dbReference type="ARBA" id="ARBA00008333"/>
    </source>
</evidence>
<comment type="similarity">
    <text evidence="2">Belongs to the oxidase-dependent Fe transporter (OFeT) (TC 9.A.10.1) family.</text>
</comment>
<dbReference type="PROSITE" id="PS51007">
    <property type="entry name" value="CYTC"/>
    <property type="match status" value="1"/>
</dbReference>
<comment type="subcellular location">
    <subcellularLocation>
        <location evidence="1">Membrane</location>
        <topology evidence="1">Multi-pass membrane protein</topology>
    </subcellularLocation>
</comment>
<dbReference type="PANTHER" id="PTHR31632">
    <property type="entry name" value="IRON TRANSPORTER FTH1"/>
    <property type="match status" value="1"/>
</dbReference>
<evidence type="ECO:0000256" key="7">
    <source>
        <dbReference type="ARBA" id="ARBA00023004"/>
    </source>
</evidence>
<evidence type="ECO:0000256" key="11">
    <source>
        <dbReference type="SAM" id="SignalP"/>
    </source>
</evidence>
<evidence type="ECO:0000256" key="10">
    <source>
        <dbReference type="SAM" id="Phobius"/>
    </source>
</evidence>
<name>A0AA86GG01_9SPHN</name>
<sequence>MHAPSCALRRHSKMRAYSTLRRAAAILLAMLVLLPAVARADTTSVQTTWRLLDYVAVDYGGAVHDGRVISQAEYAEMLEFTDSAAANIAALPPKGARAQLVADAKRLKAAVVAKESPREVARQARSVAAALLNAYPVPLAPARSPDLARGATLYGQNCASCHGMSGDGRGPDAARLDPPPIAFSDAARARERSVFGLYQVIEQGLDGTAMQSFADLPAADRWALAFYSGRFAFRDTTQGERIWQSDAGVRRLVPDMPTLTAMTPAALGAKIGQPEADAVMAYLRANPQAVTGSGAGSLALARERLEQSFAAYAAGKRQQAGELALSAYLDGFEPLEPLLASRDGALMARIETAMGAVRAAIQKGAPVAEVRHEISALDTLFTDAEQVLAPEQASSTSAFVGALTILLREGLEALLVVIAIVAFLRKAERPEALRYVHAGWVAALAAGGLTWALATYAIGVSGASRELTEGFGSLLAAVILLSVGIWMHGKSQADQWQRYIHAKLSAALSKRSSWFLFGLAFLAVYREVFETILFYAALASQGSGGAVFGGFVTGLVLLAVIAWAMLRYSQRLPIGKFFSYSSALMAVLAAVLAGKGTAALQEAGMLSVTPVSGWPRVTLLGIYPTLQVILMQAAALVIIILGFWYNRRAIEAGRPAKAGNQSA</sequence>
<keyword evidence="14" id="KW-1185">Reference proteome</keyword>
<dbReference type="PANTHER" id="PTHR31632:SF2">
    <property type="entry name" value="PLASMA MEMBRANE IRON PERMEASE"/>
    <property type="match status" value="1"/>
</dbReference>
<evidence type="ECO:0000313" key="14">
    <source>
        <dbReference type="Proteomes" id="UP000058599"/>
    </source>
</evidence>
<gene>
    <name evidence="13" type="primary">pbrT</name>
    <name evidence="13" type="ORF">SGRAN_0079</name>
</gene>
<feature type="domain" description="Cytochrome c" evidence="12">
    <location>
        <begin position="145"/>
        <end position="287"/>
    </location>
</feature>
<dbReference type="GO" id="GO:0015093">
    <property type="term" value="F:ferrous iron transmembrane transporter activity"/>
    <property type="evidence" value="ECO:0007669"/>
    <property type="project" value="TreeGrafter"/>
</dbReference>
<organism evidence="13 14">
    <name type="scientific">Sphingopyxis granuli</name>
    <dbReference type="NCBI Taxonomy" id="267128"/>
    <lineage>
        <taxon>Bacteria</taxon>
        <taxon>Pseudomonadati</taxon>
        <taxon>Pseudomonadota</taxon>
        <taxon>Alphaproteobacteria</taxon>
        <taxon>Sphingomonadales</taxon>
        <taxon>Sphingomonadaceae</taxon>
        <taxon>Sphingopyxis</taxon>
    </lineage>
</organism>
<keyword evidence="5 9" id="KW-0479">Metal-binding</keyword>
<evidence type="ECO:0000313" key="13">
    <source>
        <dbReference type="EMBL" id="AMG72477.1"/>
    </source>
</evidence>
<evidence type="ECO:0000256" key="5">
    <source>
        <dbReference type="ARBA" id="ARBA00022723"/>
    </source>
</evidence>
<dbReference type="InterPro" id="IPR009056">
    <property type="entry name" value="Cyt_c-like_dom"/>
</dbReference>
<dbReference type="Pfam" id="PF13442">
    <property type="entry name" value="Cytochrome_CBB3"/>
    <property type="match status" value="1"/>
</dbReference>
<feature type="transmembrane region" description="Helical" evidence="10">
    <location>
        <begin position="620"/>
        <end position="645"/>
    </location>
</feature>
<keyword evidence="6 10" id="KW-1133">Transmembrane helix</keyword>
<dbReference type="AlphaFoldDB" id="A0AA86GG01"/>
<dbReference type="GO" id="GO:0009055">
    <property type="term" value="F:electron transfer activity"/>
    <property type="evidence" value="ECO:0007669"/>
    <property type="project" value="InterPro"/>
</dbReference>
<dbReference type="GO" id="GO:0020037">
    <property type="term" value="F:heme binding"/>
    <property type="evidence" value="ECO:0007669"/>
    <property type="project" value="InterPro"/>
</dbReference>
<feature type="transmembrane region" description="Helical" evidence="10">
    <location>
        <begin position="544"/>
        <end position="566"/>
    </location>
</feature>
<feature type="transmembrane region" description="Helical" evidence="10">
    <location>
        <begin position="578"/>
        <end position="600"/>
    </location>
</feature>
<reference evidence="13 14" key="1">
    <citation type="journal article" date="2016" name="BMC Genomics">
        <title>Genomic analysis of the nitrate-respiring Sphingopyxis granuli (formerly Sphingomonas macrogoltabida) strain TFA.</title>
        <authorList>
            <person name="Garcia-Romero I."/>
            <person name="Perez-Pulido A.J."/>
            <person name="Gonzalez-Flores Y.E."/>
            <person name="Reyes-Ramirez F."/>
            <person name="Santero E."/>
            <person name="Floriano B."/>
        </authorList>
    </citation>
    <scope>NUCLEOTIDE SEQUENCE [LARGE SCALE GENOMIC DNA]</scope>
    <source>
        <strain evidence="13 14">TFA</strain>
    </source>
</reference>
<dbReference type="GO" id="GO:0046872">
    <property type="term" value="F:metal ion binding"/>
    <property type="evidence" value="ECO:0007669"/>
    <property type="project" value="UniProtKB-KW"/>
</dbReference>
<evidence type="ECO:0000256" key="1">
    <source>
        <dbReference type="ARBA" id="ARBA00004141"/>
    </source>
</evidence>
<evidence type="ECO:0000256" key="4">
    <source>
        <dbReference type="ARBA" id="ARBA00022692"/>
    </source>
</evidence>
<keyword evidence="11" id="KW-0732">Signal</keyword>
<dbReference type="Gene3D" id="1.10.760.10">
    <property type="entry name" value="Cytochrome c-like domain"/>
    <property type="match status" value="1"/>
</dbReference>
<feature type="transmembrane region" description="Helical" evidence="10">
    <location>
        <begin position="470"/>
        <end position="489"/>
    </location>
</feature>
<feature type="transmembrane region" description="Helical" evidence="10">
    <location>
        <begin position="514"/>
        <end position="538"/>
    </location>
</feature>
<evidence type="ECO:0000256" key="9">
    <source>
        <dbReference type="PROSITE-ProRule" id="PRU00433"/>
    </source>
</evidence>
<keyword evidence="3 9" id="KW-0349">Heme</keyword>
<keyword evidence="8 10" id="KW-0472">Membrane</keyword>
<dbReference type="SUPFAM" id="SSF46626">
    <property type="entry name" value="Cytochrome c"/>
    <property type="match status" value="1"/>
</dbReference>
<protein>
    <submittedName>
        <fullName evidence="13">Iron permease</fullName>
    </submittedName>
</protein>
<dbReference type="EMBL" id="CP012199">
    <property type="protein sequence ID" value="AMG72477.1"/>
    <property type="molecule type" value="Genomic_DNA"/>
</dbReference>
<dbReference type="GO" id="GO:0033573">
    <property type="term" value="C:high-affinity iron permease complex"/>
    <property type="evidence" value="ECO:0007669"/>
    <property type="project" value="InterPro"/>
</dbReference>
<dbReference type="Pfam" id="PF03239">
    <property type="entry name" value="FTR1"/>
    <property type="match status" value="1"/>
</dbReference>
<evidence type="ECO:0000256" key="6">
    <source>
        <dbReference type="ARBA" id="ARBA00022989"/>
    </source>
</evidence>
<dbReference type="KEGG" id="sgi:SGRAN_0079"/>
<feature type="signal peptide" evidence="11">
    <location>
        <begin position="1"/>
        <end position="40"/>
    </location>
</feature>
<feature type="chain" id="PRO_5041658951" evidence="11">
    <location>
        <begin position="41"/>
        <end position="663"/>
    </location>
</feature>
<keyword evidence="4 10" id="KW-0812">Transmembrane</keyword>
<dbReference type="InterPro" id="IPR004923">
    <property type="entry name" value="FTR1/Fip1/EfeU"/>
</dbReference>
<accession>A0AA86GG01</accession>
<evidence type="ECO:0000256" key="3">
    <source>
        <dbReference type="ARBA" id="ARBA00022617"/>
    </source>
</evidence>
<dbReference type="Proteomes" id="UP000058599">
    <property type="component" value="Chromosome"/>
</dbReference>
<proteinExistence type="inferred from homology"/>
<feature type="transmembrane region" description="Helical" evidence="10">
    <location>
        <begin position="436"/>
        <end position="458"/>
    </location>
</feature>